<keyword evidence="6 10" id="KW-0472">Membrane</keyword>
<dbReference type="Proteomes" id="UP001378592">
    <property type="component" value="Unassembled WGS sequence"/>
</dbReference>
<keyword evidence="3 10" id="KW-0812">Transmembrane</keyword>
<evidence type="ECO:0000256" key="6">
    <source>
        <dbReference type="ARBA" id="ARBA00023136"/>
    </source>
</evidence>
<evidence type="ECO:0000313" key="12">
    <source>
        <dbReference type="EMBL" id="KAK7792398.1"/>
    </source>
</evidence>
<evidence type="ECO:0000256" key="3">
    <source>
        <dbReference type="ARBA" id="ARBA00022692"/>
    </source>
</evidence>
<evidence type="ECO:0000256" key="2">
    <source>
        <dbReference type="ARBA" id="ARBA00010663"/>
    </source>
</evidence>
<sequence length="259" mass="28618">MSPRQMGLYRLVLFLIQYVTPLCVISYVYARMALRLWGSRAPGNAQGSRDAALMRNKKRVIKMLVIVVAMFAFCWLPLQTYNVLQNVLPSINEYRYINIIWFCCDWLAMSNSCCNPFIYGIYNEKFKREFRQRCPFGARASSPSPITESVELDKTSLRSYDWRRGCSTRATHHHHHHHHHHQTATAAGHVNGTPHAASRRSAAAAASAGGAGGAAPCGPPAPAPAASAPAVVAAPGVYVFPGARVRRSELHSSLEELCL</sequence>
<dbReference type="PROSITE" id="PS50262">
    <property type="entry name" value="G_PROTEIN_RECEP_F1_2"/>
    <property type="match status" value="1"/>
</dbReference>
<evidence type="ECO:0000313" key="13">
    <source>
        <dbReference type="Proteomes" id="UP001378592"/>
    </source>
</evidence>
<dbReference type="PRINTS" id="PR00237">
    <property type="entry name" value="GPCRRHODOPSN"/>
</dbReference>
<feature type="compositionally biased region" description="Low complexity" evidence="9">
    <location>
        <begin position="199"/>
        <end position="208"/>
    </location>
</feature>
<dbReference type="PANTHER" id="PTHR45695">
    <property type="entry name" value="LEUCOKININ RECEPTOR-RELATED"/>
    <property type="match status" value="1"/>
</dbReference>
<feature type="transmembrane region" description="Helical" evidence="10">
    <location>
        <begin position="12"/>
        <end position="30"/>
    </location>
</feature>
<evidence type="ECO:0000256" key="4">
    <source>
        <dbReference type="ARBA" id="ARBA00022989"/>
    </source>
</evidence>
<dbReference type="InterPro" id="IPR000276">
    <property type="entry name" value="GPCR_Rhodpsn"/>
</dbReference>
<dbReference type="PANTHER" id="PTHR45695:SF9">
    <property type="entry name" value="LEUCOKININ RECEPTOR"/>
    <property type="match status" value="1"/>
</dbReference>
<keyword evidence="5" id="KW-0297">G-protein coupled receptor</keyword>
<reference evidence="12 13" key="1">
    <citation type="submission" date="2024-03" db="EMBL/GenBank/DDBJ databases">
        <title>The genome assembly and annotation of the cricket Gryllus longicercus Weissman &amp; Gray.</title>
        <authorList>
            <person name="Szrajer S."/>
            <person name="Gray D."/>
            <person name="Ylla G."/>
        </authorList>
    </citation>
    <scope>NUCLEOTIDE SEQUENCE [LARGE SCALE GENOMIC DNA]</scope>
    <source>
        <strain evidence="12">DAG 2021-001</strain>
        <tissue evidence="12">Whole body minus gut</tissue>
    </source>
</reference>
<feature type="compositionally biased region" description="Basic residues" evidence="9">
    <location>
        <begin position="171"/>
        <end position="182"/>
    </location>
</feature>
<evidence type="ECO:0000256" key="5">
    <source>
        <dbReference type="ARBA" id="ARBA00023040"/>
    </source>
</evidence>
<protein>
    <recommendedName>
        <fullName evidence="11">G-protein coupled receptors family 1 profile domain-containing protein</fullName>
    </recommendedName>
</protein>
<proteinExistence type="inferred from homology"/>
<gene>
    <name evidence="12" type="ORF">R5R35_007748</name>
</gene>
<dbReference type="Gene3D" id="1.20.1070.10">
    <property type="entry name" value="Rhodopsin 7-helix transmembrane proteins"/>
    <property type="match status" value="1"/>
</dbReference>
<dbReference type="EMBL" id="JAZDUA010000451">
    <property type="protein sequence ID" value="KAK7792398.1"/>
    <property type="molecule type" value="Genomic_DNA"/>
</dbReference>
<dbReference type="InterPro" id="IPR017452">
    <property type="entry name" value="GPCR_Rhodpsn_7TM"/>
</dbReference>
<dbReference type="Pfam" id="PF00001">
    <property type="entry name" value="7tm_1"/>
    <property type="match status" value="1"/>
</dbReference>
<feature type="transmembrane region" description="Helical" evidence="10">
    <location>
        <begin position="60"/>
        <end position="78"/>
    </location>
</feature>
<keyword evidence="8" id="KW-0807">Transducer</keyword>
<comment type="subcellular location">
    <subcellularLocation>
        <location evidence="1">Membrane</location>
        <topology evidence="1">Multi-pass membrane protein</topology>
    </subcellularLocation>
</comment>
<feature type="region of interest" description="Disordered" evidence="9">
    <location>
        <begin position="171"/>
        <end position="226"/>
    </location>
</feature>
<accession>A0AAN9Z191</accession>
<dbReference type="GO" id="GO:0004930">
    <property type="term" value="F:G protein-coupled receptor activity"/>
    <property type="evidence" value="ECO:0007669"/>
    <property type="project" value="UniProtKB-KW"/>
</dbReference>
<keyword evidence="7" id="KW-0675">Receptor</keyword>
<name>A0AAN9Z191_9ORTH</name>
<evidence type="ECO:0000256" key="8">
    <source>
        <dbReference type="ARBA" id="ARBA00023224"/>
    </source>
</evidence>
<dbReference type="GO" id="GO:0005886">
    <property type="term" value="C:plasma membrane"/>
    <property type="evidence" value="ECO:0007669"/>
    <property type="project" value="TreeGrafter"/>
</dbReference>
<evidence type="ECO:0000256" key="9">
    <source>
        <dbReference type="SAM" id="MobiDB-lite"/>
    </source>
</evidence>
<evidence type="ECO:0000259" key="11">
    <source>
        <dbReference type="PROSITE" id="PS50262"/>
    </source>
</evidence>
<organism evidence="12 13">
    <name type="scientific">Gryllus longicercus</name>
    <dbReference type="NCBI Taxonomy" id="2509291"/>
    <lineage>
        <taxon>Eukaryota</taxon>
        <taxon>Metazoa</taxon>
        <taxon>Ecdysozoa</taxon>
        <taxon>Arthropoda</taxon>
        <taxon>Hexapoda</taxon>
        <taxon>Insecta</taxon>
        <taxon>Pterygota</taxon>
        <taxon>Neoptera</taxon>
        <taxon>Polyneoptera</taxon>
        <taxon>Orthoptera</taxon>
        <taxon>Ensifera</taxon>
        <taxon>Gryllidea</taxon>
        <taxon>Grylloidea</taxon>
        <taxon>Gryllidae</taxon>
        <taxon>Gryllinae</taxon>
        <taxon>Gryllus</taxon>
    </lineage>
</organism>
<evidence type="ECO:0000256" key="10">
    <source>
        <dbReference type="SAM" id="Phobius"/>
    </source>
</evidence>
<dbReference type="SUPFAM" id="SSF81321">
    <property type="entry name" value="Family A G protein-coupled receptor-like"/>
    <property type="match status" value="1"/>
</dbReference>
<comment type="caution">
    <text evidence="12">The sequence shown here is derived from an EMBL/GenBank/DDBJ whole genome shotgun (WGS) entry which is preliminary data.</text>
</comment>
<evidence type="ECO:0000256" key="1">
    <source>
        <dbReference type="ARBA" id="ARBA00004141"/>
    </source>
</evidence>
<feature type="transmembrane region" description="Helical" evidence="10">
    <location>
        <begin position="98"/>
        <end position="122"/>
    </location>
</feature>
<keyword evidence="4 10" id="KW-1133">Transmembrane helix</keyword>
<keyword evidence="13" id="KW-1185">Reference proteome</keyword>
<evidence type="ECO:0000256" key="7">
    <source>
        <dbReference type="ARBA" id="ARBA00023170"/>
    </source>
</evidence>
<feature type="domain" description="G-protein coupled receptors family 1 profile" evidence="11">
    <location>
        <begin position="1"/>
        <end position="119"/>
    </location>
</feature>
<dbReference type="AlphaFoldDB" id="A0AAN9Z191"/>
<comment type="similarity">
    <text evidence="2">Belongs to the G-protein coupled receptor 1 family.</text>
</comment>